<proteinExistence type="predicted"/>
<evidence type="ECO:0000313" key="3">
    <source>
        <dbReference type="Proteomes" id="UP000287601"/>
    </source>
</evidence>
<dbReference type="AlphaFoldDB" id="A0A410PVM8"/>
<feature type="transmembrane region" description="Helical" evidence="1">
    <location>
        <begin position="9"/>
        <end position="29"/>
    </location>
</feature>
<dbReference type="Pfam" id="PF11391">
    <property type="entry name" value="DUF2798"/>
    <property type="match status" value="2"/>
</dbReference>
<feature type="transmembrane region" description="Helical" evidence="1">
    <location>
        <begin position="82"/>
        <end position="106"/>
    </location>
</feature>
<reference evidence="2 3" key="1">
    <citation type="submission" date="2019-01" db="EMBL/GenBank/DDBJ databases">
        <title>Draft genomes of a novel of Aminipila strains.</title>
        <authorList>
            <person name="Ma S."/>
        </authorList>
    </citation>
    <scope>NUCLEOTIDE SEQUENCE [LARGE SCALE GENOMIC DNA]</scope>
    <source>
        <strain evidence="3">JN-39</strain>
    </source>
</reference>
<protein>
    <submittedName>
        <fullName evidence="2">DUF2798 domain-containing protein</fullName>
    </submittedName>
</protein>
<gene>
    <name evidence="2" type="ORF">EQM06_07005</name>
</gene>
<feature type="transmembrane region" description="Helical" evidence="1">
    <location>
        <begin position="126"/>
        <end position="145"/>
    </location>
</feature>
<evidence type="ECO:0000256" key="1">
    <source>
        <dbReference type="SAM" id="Phobius"/>
    </source>
</evidence>
<evidence type="ECO:0000313" key="2">
    <source>
        <dbReference type="EMBL" id="QAT43002.1"/>
    </source>
</evidence>
<dbReference type="KEGG" id="amij:EQM06_07005"/>
<keyword evidence="3" id="KW-1185">Reference proteome</keyword>
<keyword evidence="1" id="KW-0472">Membrane</keyword>
<keyword evidence="1" id="KW-0812">Transmembrane</keyword>
<dbReference type="OrthoDB" id="7062363at2"/>
<keyword evidence="1" id="KW-1133">Transmembrane helix</keyword>
<dbReference type="Proteomes" id="UP000287601">
    <property type="component" value="Chromosome"/>
</dbReference>
<accession>A0A410PVM8</accession>
<organism evidence="2 3">
    <name type="scientific">Aminipila luticellarii</name>
    <dbReference type="NCBI Taxonomy" id="2507160"/>
    <lineage>
        <taxon>Bacteria</taxon>
        <taxon>Bacillati</taxon>
        <taxon>Bacillota</taxon>
        <taxon>Clostridia</taxon>
        <taxon>Peptostreptococcales</taxon>
        <taxon>Anaerovoracaceae</taxon>
        <taxon>Aminipila</taxon>
    </lineage>
</organism>
<sequence length="159" mass="17840">MPKTKFQGIVFTIMMVAVMVYTMICYNISLSAGGLTNQVFLTAFHELIIMGPIAFILEIFVVGKVSHFLAFRLVKPNDRPIFILLAISSMTVCLMCPAMSFIATLLFKNAGSELIAVWLQTSAMNFPMALFWQLFFAGPIVRLVFRTIFKKSLIIAERA</sequence>
<feature type="transmembrane region" description="Helical" evidence="1">
    <location>
        <begin position="49"/>
        <end position="70"/>
    </location>
</feature>
<dbReference type="EMBL" id="CP035281">
    <property type="protein sequence ID" value="QAT43002.1"/>
    <property type="molecule type" value="Genomic_DNA"/>
</dbReference>
<dbReference type="InterPro" id="IPR021529">
    <property type="entry name" value="DUF2798"/>
</dbReference>
<dbReference type="RefSeq" id="WP_128745651.1">
    <property type="nucleotide sequence ID" value="NZ_CP035281.1"/>
</dbReference>
<name>A0A410PVM8_9FIRM</name>